<protein>
    <submittedName>
        <fullName evidence="1">TIGR01548 family HAD-type hydrolase</fullName>
    </submittedName>
</protein>
<accession>A0ABT7B6T6</accession>
<dbReference type="Pfam" id="PF00702">
    <property type="entry name" value="Hydrolase"/>
    <property type="match status" value="1"/>
</dbReference>
<dbReference type="SUPFAM" id="SSF56784">
    <property type="entry name" value="HAD-like"/>
    <property type="match status" value="1"/>
</dbReference>
<dbReference type="InterPro" id="IPR036412">
    <property type="entry name" value="HAD-like_sf"/>
</dbReference>
<dbReference type="PANTHER" id="PTHR43434:SF1">
    <property type="entry name" value="PHOSPHOGLYCOLATE PHOSPHATASE"/>
    <property type="match status" value="1"/>
</dbReference>
<organism evidence="1 2">
    <name type="scientific">Roseofilum capinflatum BLCC-M114</name>
    <dbReference type="NCBI Taxonomy" id="3022440"/>
    <lineage>
        <taxon>Bacteria</taxon>
        <taxon>Bacillati</taxon>
        <taxon>Cyanobacteriota</taxon>
        <taxon>Cyanophyceae</taxon>
        <taxon>Desertifilales</taxon>
        <taxon>Desertifilaceae</taxon>
        <taxon>Roseofilum</taxon>
        <taxon>Roseofilum capinflatum</taxon>
    </lineage>
</organism>
<evidence type="ECO:0000313" key="1">
    <source>
        <dbReference type="EMBL" id="MDJ1174865.1"/>
    </source>
</evidence>
<dbReference type="InterPro" id="IPR006439">
    <property type="entry name" value="HAD-SF_hydro_IA"/>
</dbReference>
<dbReference type="PANTHER" id="PTHR43434">
    <property type="entry name" value="PHOSPHOGLYCOLATE PHOSPHATASE"/>
    <property type="match status" value="1"/>
</dbReference>
<dbReference type="InterPro" id="IPR023214">
    <property type="entry name" value="HAD_sf"/>
</dbReference>
<dbReference type="Proteomes" id="UP001235849">
    <property type="component" value="Unassembled WGS sequence"/>
</dbReference>
<dbReference type="NCBIfam" id="TIGR01549">
    <property type="entry name" value="HAD-SF-IA-v1"/>
    <property type="match status" value="1"/>
</dbReference>
<keyword evidence="1" id="KW-0378">Hydrolase</keyword>
<dbReference type="InterPro" id="IPR050155">
    <property type="entry name" value="HAD-like_hydrolase_sf"/>
</dbReference>
<sequence>MKRQGLVVFDIDGVLRDVGQSYRRAIADTVEKFTDQQYRPTLADMDELKSEGIWNNDWEASQELVYRYWSSQGRERESVGLNYEELVEFFQSRYQGTDTHNFNGYITTETLLVTADYLQGLTQQGILWGFFSGATRAEAKYALEYRLGLSNLALVAMEDAPGKPDPTGLFQVIEQLDPDPALPVFYVGDTVADMKTVERARAEQPERLWVAIGILPPHVQETPERSQSYAQRLQQAGAQRVFKNVEDLTVAEIKGLIQA</sequence>
<name>A0ABT7B6T6_9CYAN</name>
<reference evidence="1 2" key="1">
    <citation type="submission" date="2023-01" db="EMBL/GenBank/DDBJ databases">
        <title>Novel diversity within Roseofilum (Cyanobacteria; Desertifilaceae) from marine benthic mats with descriptions of four novel species.</title>
        <authorList>
            <person name="Wang Y."/>
            <person name="Berthold D.E."/>
            <person name="Hu J."/>
            <person name="Lefler F.W."/>
            <person name="Laughinghouse H.D. IV."/>
        </authorList>
    </citation>
    <scope>NUCLEOTIDE SEQUENCE [LARGE SCALE GENOMIC DNA]</scope>
    <source>
        <strain evidence="1 2">BLCC-M114</strain>
    </source>
</reference>
<comment type="caution">
    <text evidence="1">The sequence shown here is derived from an EMBL/GenBank/DDBJ whole genome shotgun (WGS) entry which is preliminary data.</text>
</comment>
<evidence type="ECO:0000313" key="2">
    <source>
        <dbReference type="Proteomes" id="UP001235849"/>
    </source>
</evidence>
<dbReference type="InterPro" id="IPR006438">
    <property type="entry name" value="HAD-SF_TIGR01548"/>
</dbReference>
<dbReference type="SFLD" id="SFLDS00003">
    <property type="entry name" value="Haloacid_Dehalogenase"/>
    <property type="match status" value="1"/>
</dbReference>
<dbReference type="NCBIfam" id="TIGR01548">
    <property type="entry name" value="HAD-SF-IA-hyp1"/>
    <property type="match status" value="1"/>
</dbReference>
<proteinExistence type="predicted"/>
<gene>
    <name evidence="1" type="ORF">PMG25_12240</name>
</gene>
<dbReference type="Gene3D" id="3.40.50.1000">
    <property type="entry name" value="HAD superfamily/HAD-like"/>
    <property type="match status" value="1"/>
</dbReference>
<dbReference type="GO" id="GO:0016787">
    <property type="term" value="F:hydrolase activity"/>
    <property type="evidence" value="ECO:0007669"/>
    <property type="project" value="UniProtKB-KW"/>
</dbReference>
<dbReference type="RefSeq" id="WP_283767184.1">
    <property type="nucleotide sequence ID" value="NZ_JAQOSO010000071.1"/>
</dbReference>
<dbReference type="EMBL" id="JAQOSO010000071">
    <property type="protein sequence ID" value="MDJ1174865.1"/>
    <property type="molecule type" value="Genomic_DNA"/>
</dbReference>
<dbReference type="SFLD" id="SFLDG01129">
    <property type="entry name" value="C1.5:_HAD__Beta-PGM__Phosphata"/>
    <property type="match status" value="1"/>
</dbReference>
<keyword evidence="2" id="KW-1185">Reference proteome</keyword>